<organism evidence="3 4">
    <name type="scientific">Actinomadura spongiicola</name>
    <dbReference type="NCBI Taxonomy" id="2303421"/>
    <lineage>
        <taxon>Bacteria</taxon>
        <taxon>Bacillati</taxon>
        <taxon>Actinomycetota</taxon>
        <taxon>Actinomycetes</taxon>
        <taxon>Streptosporangiales</taxon>
        <taxon>Thermomonosporaceae</taxon>
        <taxon>Actinomadura</taxon>
    </lineage>
</organism>
<comment type="caution">
    <text evidence="3">The sequence shown here is derived from an EMBL/GenBank/DDBJ whole genome shotgun (WGS) entry which is preliminary data.</text>
</comment>
<gene>
    <name evidence="3" type="ORF">D0T12_34450</name>
</gene>
<evidence type="ECO:0000259" key="2">
    <source>
        <dbReference type="Pfam" id="PF13569"/>
    </source>
</evidence>
<evidence type="ECO:0000313" key="3">
    <source>
        <dbReference type="EMBL" id="RFS80974.1"/>
    </source>
</evidence>
<dbReference type="InterPro" id="IPR025406">
    <property type="entry name" value="DUF4132"/>
</dbReference>
<dbReference type="Pfam" id="PF13569">
    <property type="entry name" value="DUF4132"/>
    <property type="match status" value="1"/>
</dbReference>
<feature type="region of interest" description="Disordered" evidence="1">
    <location>
        <begin position="1"/>
        <end position="51"/>
    </location>
</feature>
<sequence length="742" mass="82695">MTHSSRVPEAPASMLPSLLVQPPWTRGSTPRSTAPPVVQGLKRPKTPTVESWPPGLREEFRDASDGWRRRETPVPDDVDFAAIAEYFRSGDALEDARGGRRSLRYRWLVLDGPDDLANELLADERYFDDYSGWVYRVPLQRFAARRGLAAHPLLLHAAKVHLSCAVALVPFLDDATAQFMIKGMGVWNVEEASRAWFAWHGPAAVPFVIPDALRKPGPKRTHAENGLAIIVREHGRECVIEAAARYGEHVAEAIAASVSDPLDRYPDPLPEPDEDFVRERLPQVLLRGKEHALPVSATRHLVTMLRISSPKEPYPGCEPVFEHLDPDSLAELAWALYTAEFVRDRWASEGVEYALRRLGNAGTATRLATAMGRWSKSSVWSWRGWEALDVLTALDSPDTLRLLDRLARKASDVNRMRPYAQERLNAVARERGITPEQLADRLVPDFGLDGEGGITLDYGPRRFRVVFDEELKPVVLDENGRRRKTLPKPGAKDDAALAPAAYKRFTDLKKEVRTVAADQIKRLEQAMISGRSWTPTEFSEVLAGHPLLRHIVRRLLWSAGTTHFRVAEDGTYSDVHDDALDLPDVPVTLAHPALVTDLVAWSEVFADYELLQPFPQLGRTVYKPTDGEETASRLTRFEGASVPNGPIFGLTRAGWTLGPKETGGYQRHISLELGEKQYLVLYLEPGIRVLTPEDAPVQEIEQVRLATTGHGAGKLTFEELGPVLTSEILATLTKLTGRHKEA</sequence>
<accession>A0A372G6F3</accession>
<dbReference type="EMBL" id="QVNQ01000020">
    <property type="protein sequence ID" value="RFS80974.1"/>
    <property type="molecule type" value="Genomic_DNA"/>
</dbReference>
<evidence type="ECO:0000313" key="4">
    <source>
        <dbReference type="Proteomes" id="UP000262882"/>
    </source>
</evidence>
<name>A0A372G6F3_9ACTN</name>
<protein>
    <submittedName>
        <fullName evidence="3">DUF4132 domain-containing protein</fullName>
    </submittedName>
</protein>
<evidence type="ECO:0000256" key="1">
    <source>
        <dbReference type="SAM" id="MobiDB-lite"/>
    </source>
</evidence>
<reference evidence="3 4" key="1">
    <citation type="submission" date="2018-08" db="EMBL/GenBank/DDBJ databases">
        <title>Actinomadura spongicola sp. nov., isolated from marine sponge Leucetta chagosensis.</title>
        <authorList>
            <person name="Li L."/>
            <person name="Lin H.W."/>
        </authorList>
    </citation>
    <scope>NUCLEOTIDE SEQUENCE [LARGE SCALE GENOMIC DNA]</scope>
    <source>
        <strain evidence="3 4">LHW52907</strain>
    </source>
</reference>
<dbReference type="Proteomes" id="UP000262882">
    <property type="component" value="Unassembled WGS sequence"/>
</dbReference>
<feature type="domain" description="DUF4132" evidence="2">
    <location>
        <begin position="480"/>
        <end position="655"/>
    </location>
</feature>
<keyword evidence="4" id="KW-1185">Reference proteome</keyword>
<dbReference type="AlphaFoldDB" id="A0A372G6F3"/>
<proteinExistence type="predicted"/>